<dbReference type="STRING" id="446466.Cfla_0039"/>
<dbReference type="eggNOG" id="COG2339">
    <property type="taxonomic scope" value="Bacteria"/>
</dbReference>
<reference evidence="3 4" key="1">
    <citation type="journal article" date="2010" name="Stand. Genomic Sci.">
        <title>Complete genome sequence of Cellulomonas flavigena type strain (134).</title>
        <authorList>
            <person name="Abt B."/>
            <person name="Foster B."/>
            <person name="Lapidus A."/>
            <person name="Clum A."/>
            <person name="Sun H."/>
            <person name="Pukall R."/>
            <person name="Lucas S."/>
            <person name="Glavina Del Rio T."/>
            <person name="Nolan M."/>
            <person name="Tice H."/>
            <person name="Cheng J.F."/>
            <person name="Pitluck S."/>
            <person name="Liolios K."/>
            <person name="Ivanova N."/>
            <person name="Mavromatis K."/>
            <person name="Ovchinnikova G."/>
            <person name="Pati A."/>
            <person name="Goodwin L."/>
            <person name="Chen A."/>
            <person name="Palaniappan K."/>
            <person name="Land M."/>
            <person name="Hauser L."/>
            <person name="Chang Y.J."/>
            <person name="Jeffries C.D."/>
            <person name="Rohde M."/>
            <person name="Goker M."/>
            <person name="Woyke T."/>
            <person name="Bristow J."/>
            <person name="Eisen J.A."/>
            <person name="Markowitz V."/>
            <person name="Hugenholtz P."/>
            <person name="Kyrpides N.C."/>
            <person name="Klenk H.P."/>
        </authorList>
    </citation>
    <scope>NUCLEOTIDE SEQUENCE [LARGE SCALE GENOMIC DNA]</scope>
    <source>
        <strain evidence="4">ATCC 482 / DSM 20109 / BCRC 11376 / JCM 18109 / NBRC 3775 / NCIMB 8073 / NRS 134</strain>
    </source>
</reference>
<feature type="transmembrane region" description="Helical" evidence="1">
    <location>
        <begin position="96"/>
        <end position="114"/>
    </location>
</feature>
<keyword evidence="1" id="KW-1133">Transmembrane helix</keyword>
<evidence type="ECO:0000313" key="3">
    <source>
        <dbReference type="EMBL" id="ADG72959.1"/>
    </source>
</evidence>
<name>D5UFK0_CELFN</name>
<keyword evidence="1" id="KW-0472">Membrane</keyword>
<dbReference type="Proteomes" id="UP000000849">
    <property type="component" value="Chromosome"/>
</dbReference>
<dbReference type="HOGENOM" id="CLU_341211_0_0_11"/>
<feature type="transmembrane region" description="Helical" evidence="1">
    <location>
        <begin position="301"/>
        <end position="319"/>
    </location>
</feature>
<dbReference type="EMBL" id="CP001964">
    <property type="protein sequence ID" value="ADG72959.1"/>
    <property type="molecule type" value="Genomic_DNA"/>
</dbReference>
<dbReference type="Pfam" id="PF15646">
    <property type="entry name" value="Tox-REase-2"/>
    <property type="match status" value="1"/>
</dbReference>
<feature type="transmembrane region" description="Helical" evidence="1">
    <location>
        <begin position="44"/>
        <end position="62"/>
    </location>
</feature>
<protein>
    <recommendedName>
        <fullName evidence="2">Tox-REase-2 domain-containing protein</fullName>
    </recommendedName>
</protein>
<sequence>MRSTTAQKVGSSAPPEWWERVVGAAAGWFADYPRAAVRLRRARVLAAWVAIPLIGAVLVLVPSTRESLRAYAWSFVMLVVWFVLVRTKTLSWGGVLRWFSACVAWSAAIGWVTLRVADQLGLSASSHGSGTALAGFLEESGKLVPLLVLAVLAPGRVRRFGAGDWALLGFASGVAFNAYEDAVRQIAARQTWLLLVDPSRDYSWNPWASGQFVTLDGVAVSPGHHIWTAVGAMGIGLGIALWRTCRLDLRILAFVLPAVLVLWQIADHASFNARNHMSSWPAEPAPGFPAVLSGLWSLGGHGRLVNAVSVLLLVACLLVDAHRRHLAAAVAAPAGSARRRPGGAVDDDEPGGTALRWWAATLAPHVRAATGPRARAVQLLRGFGTLLIRGLAQWVADVAVVVAAHAPLPGEPRRDAMVRGRTIAVRVRQIRCEAMELTTPGPEPTTRRRHAAVAAVVGVAAVALCVVWGAAMASAIGPYLAISGDEVYLAGLLDRVGDWWNSLSGWQQVAVGAGVAALVVVSGGSFGLALGISGVATYGLSHAHGAATFVRDPRAATLGYLTTTTPLEAVLDVGDFLLTFAPGNFAGAAAGRGVRVLADEITADPRALLDRAHVVLRSGDDAGEATVETLIGPALARALERRGLDAAPFRMDPASFEDPKVVEEWVAARYADTNPQMSRAAQGRDPSLAYQKQFAGPREIRLVAPDGKVIWADGLTIDRDTVVAVLDTKNVDKPGASIYEGTSFLRNLQVEVDGEVISKLEEIHRRTFDDEVRRYAAVIRDSGNPVGRLRIPTTTQEAVDYLSGRVRSILGEPGVEVDWEVVLQPLEGTP</sequence>
<dbReference type="AlphaFoldDB" id="D5UFK0"/>
<feature type="transmembrane region" description="Helical" evidence="1">
    <location>
        <begin position="509"/>
        <end position="532"/>
    </location>
</feature>
<feature type="transmembrane region" description="Helical" evidence="1">
    <location>
        <begin position="249"/>
        <end position="266"/>
    </location>
</feature>
<feature type="transmembrane region" description="Helical" evidence="1">
    <location>
        <begin position="68"/>
        <end position="84"/>
    </location>
</feature>
<feature type="transmembrane region" description="Helical" evidence="1">
    <location>
        <begin position="224"/>
        <end position="242"/>
    </location>
</feature>
<evidence type="ECO:0000256" key="1">
    <source>
        <dbReference type="SAM" id="Phobius"/>
    </source>
</evidence>
<keyword evidence="1" id="KW-0812">Transmembrane</keyword>
<dbReference type="RefSeq" id="WP_013115293.1">
    <property type="nucleotide sequence ID" value="NC_014151.1"/>
</dbReference>
<dbReference type="OrthoDB" id="3917849at2"/>
<evidence type="ECO:0000259" key="2">
    <source>
        <dbReference type="Pfam" id="PF15646"/>
    </source>
</evidence>
<organism evidence="3 4">
    <name type="scientific">Cellulomonas flavigena (strain ATCC 482 / DSM 20109 / BCRC 11376 / JCM 18109 / NBRC 3775 / NCIMB 8073 / NRS 134)</name>
    <dbReference type="NCBI Taxonomy" id="446466"/>
    <lineage>
        <taxon>Bacteria</taxon>
        <taxon>Bacillati</taxon>
        <taxon>Actinomycetota</taxon>
        <taxon>Actinomycetes</taxon>
        <taxon>Micrococcales</taxon>
        <taxon>Cellulomonadaceae</taxon>
        <taxon>Cellulomonas</taxon>
    </lineage>
</organism>
<gene>
    <name evidence="3" type="ordered locus">Cfla_0039</name>
</gene>
<evidence type="ECO:0000313" key="4">
    <source>
        <dbReference type="Proteomes" id="UP000000849"/>
    </source>
</evidence>
<feature type="domain" description="Tox-REase-2" evidence="2">
    <location>
        <begin position="686"/>
        <end position="828"/>
    </location>
</feature>
<accession>D5UFK0</accession>
<dbReference type="KEGG" id="cfl:Cfla_0039"/>
<keyword evidence="4" id="KW-1185">Reference proteome</keyword>
<proteinExistence type="predicted"/>
<dbReference type="InterPro" id="IPR028906">
    <property type="entry name" value="Tox-REase-2_dom"/>
</dbReference>
<feature type="transmembrane region" description="Helical" evidence="1">
    <location>
        <begin position="451"/>
        <end position="471"/>
    </location>
</feature>